<dbReference type="Proteomes" id="UP000030645">
    <property type="component" value="Unassembled WGS sequence"/>
</dbReference>
<feature type="compositionally biased region" description="Polar residues" evidence="10">
    <location>
        <begin position="467"/>
        <end position="482"/>
    </location>
</feature>
<evidence type="ECO:0000256" key="7">
    <source>
        <dbReference type="ARBA" id="ARBA00023242"/>
    </source>
</evidence>
<comment type="similarity">
    <text evidence="2">Belongs to the ARR-like family.</text>
</comment>
<feature type="region of interest" description="Disordered" evidence="10">
    <location>
        <begin position="681"/>
        <end position="709"/>
    </location>
</feature>
<evidence type="ECO:0000256" key="9">
    <source>
        <dbReference type="PROSITE-ProRule" id="PRU00357"/>
    </source>
</evidence>
<dbReference type="InterPro" id="IPR011006">
    <property type="entry name" value="CheY-like_superfamily"/>
</dbReference>
<evidence type="ECO:0000256" key="3">
    <source>
        <dbReference type="ARBA" id="ARBA00023012"/>
    </source>
</evidence>
<feature type="region of interest" description="Disordered" evidence="10">
    <location>
        <begin position="536"/>
        <end position="555"/>
    </location>
</feature>
<evidence type="ECO:0000256" key="4">
    <source>
        <dbReference type="ARBA" id="ARBA00023015"/>
    </source>
</evidence>
<dbReference type="eggNOG" id="KOG1601">
    <property type="taxonomic scope" value="Eukaryota"/>
</dbReference>
<dbReference type="GO" id="GO:0000160">
    <property type="term" value="P:phosphorelay signal transduction system"/>
    <property type="evidence" value="ECO:0007669"/>
    <property type="project" value="UniProtKB-KW"/>
</dbReference>
<keyword evidence="14" id="KW-1185">Reference proteome</keyword>
<dbReference type="Pfam" id="PF00072">
    <property type="entry name" value="Response_reg"/>
    <property type="match status" value="1"/>
</dbReference>
<dbReference type="PANTHER" id="PTHR43874:SF146">
    <property type="entry name" value="TWO-COMPONENT RESPONSE REGULATOR-LIKE APRR9"/>
    <property type="match status" value="1"/>
</dbReference>
<evidence type="ECO:0000256" key="1">
    <source>
        <dbReference type="ARBA" id="ARBA00004123"/>
    </source>
</evidence>
<dbReference type="InterPro" id="IPR045279">
    <property type="entry name" value="ARR-like"/>
</dbReference>
<accession>W9S419</accession>
<dbReference type="PROSITE" id="PS50110">
    <property type="entry name" value="RESPONSE_REGULATORY"/>
    <property type="match status" value="1"/>
</dbReference>
<feature type="region of interest" description="Disordered" evidence="10">
    <location>
        <begin position="467"/>
        <end position="490"/>
    </location>
</feature>
<comment type="subcellular location">
    <subcellularLocation>
        <location evidence="1 9">Nucleus</location>
    </subcellularLocation>
</comment>
<dbReference type="AlphaFoldDB" id="W9S419"/>
<name>W9S419_9ROSA</name>
<gene>
    <name evidence="13" type="ORF">L484_019626</name>
</gene>
<dbReference type="GO" id="GO:0048511">
    <property type="term" value="P:rhythmic process"/>
    <property type="evidence" value="ECO:0007669"/>
    <property type="project" value="UniProtKB-KW"/>
</dbReference>
<keyword evidence="3" id="KW-0902">Two-component regulatory system</keyword>
<dbReference type="PROSITE" id="PS51017">
    <property type="entry name" value="CCT"/>
    <property type="match status" value="1"/>
</dbReference>
<feature type="domain" description="CCT" evidence="12">
    <location>
        <begin position="655"/>
        <end position="697"/>
    </location>
</feature>
<dbReference type="Pfam" id="PF06203">
    <property type="entry name" value="CCT"/>
    <property type="match status" value="1"/>
</dbReference>
<dbReference type="CDD" id="cd17582">
    <property type="entry name" value="psREC_PRR"/>
    <property type="match status" value="1"/>
</dbReference>
<keyword evidence="6" id="KW-0804">Transcription</keyword>
<evidence type="ECO:0000256" key="2">
    <source>
        <dbReference type="ARBA" id="ARBA00010330"/>
    </source>
</evidence>
<dbReference type="SMART" id="SM00448">
    <property type="entry name" value="REC"/>
    <property type="match status" value="1"/>
</dbReference>
<reference evidence="14" key="1">
    <citation type="submission" date="2013-01" db="EMBL/GenBank/DDBJ databases">
        <title>Draft Genome Sequence of a Mulberry Tree, Morus notabilis C.K. Schneid.</title>
        <authorList>
            <person name="He N."/>
            <person name="Zhao S."/>
        </authorList>
    </citation>
    <scope>NUCLEOTIDE SEQUENCE</scope>
</reference>
<dbReference type="EMBL" id="KE345753">
    <property type="protein sequence ID" value="EXC13665.1"/>
    <property type="molecule type" value="Genomic_DNA"/>
</dbReference>
<dbReference type="OrthoDB" id="60033at2759"/>
<dbReference type="InterPro" id="IPR010402">
    <property type="entry name" value="CCT_domain"/>
</dbReference>
<dbReference type="Gene3D" id="3.40.50.2300">
    <property type="match status" value="1"/>
</dbReference>
<evidence type="ECO:0000256" key="5">
    <source>
        <dbReference type="ARBA" id="ARBA00023108"/>
    </source>
</evidence>
<dbReference type="GO" id="GO:0005634">
    <property type="term" value="C:nucleus"/>
    <property type="evidence" value="ECO:0007669"/>
    <property type="project" value="UniProtKB-SubCell"/>
</dbReference>
<feature type="domain" description="Response regulatory" evidence="11">
    <location>
        <begin position="60"/>
        <end position="178"/>
    </location>
</feature>
<comment type="caution">
    <text evidence="8">Lacks conserved residue(s) required for the propagation of feature annotation.</text>
</comment>
<evidence type="ECO:0000313" key="14">
    <source>
        <dbReference type="Proteomes" id="UP000030645"/>
    </source>
</evidence>
<dbReference type="PANTHER" id="PTHR43874">
    <property type="entry name" value="TWO-COMPONENT RESPONSE REGULATOR"/>
    <property type="match status" value="1"/>
</dbReference>
<keyword evidence="4" id="KW-0805">Transcription regulation</keyword>
<feature type="compositionally biased region" description="Polar residues" evidence="10">
    <location>
        <begin position="565"/>
        <end position="582"/>
    </location>
</feature>
<dbReference type="SUPFAM" id="SSF52172">
    <property type="entry name" value="CheY-like"/>
    <property type="match status" value="1"/>
</dbReference>
<dbReference type="GO" id="GO:0009736">
    <property type="term" value="P:cytokinin-activated signaling pathway"/>
    <property type="evidence" value="ECO:0007669"/>
    <property type="project" value="InterPro"/>
</dbReference>
<evidence type="ECO:0000259" key="11">
    <source>
        <dbReference type="PROSITE" id="PS50110"/>
    </source>
</evidence>
<dbReference type="KEGG" id="mnt:21402561"/>
<keyword evidence="5" id="KW-0090">Biological rhythms</keyword>
<dbReference type="InterPro" id="IPR001789">
    <property type="entry name" value="Sig_transdc_resp-reg_receiver"/>
</dbReference>
<evidence type="ECO:0000256" key="10">
    <source>
        <dbReference type="SAM" id="MobiDB-lite"/>
    </source>
</evidence>
<sequence>MRCLRIGEEAVVMSRRSSEEEVMEVGKGEKRRRIIDRKRNEEERENVVGSEEYLPRMLLRVLLVEDDDSTRQIVSALLRKCGYTVSAVSDGLKAWETLKEKARNIDLILTEVELPLISGFALLSLVMEHEVCKNIPVIMMSSQDSISMVFKCMLQGAADYLIKPLRTNELRNLWQHAWRKHNLLHRQVHSTAPPQKAEPAYEKIAASNPSCDYEASSQNTKECSEKGSVAQSSCTTPYLEAESEQVQNMQDISQIKCGSASNLSKNNVERHEKCAKLSEELVIDASETGGNSNLFKPEVVSFNRAFESTVLSLKEDHIRIERLRDESVQPESFEASNANITAESQSCCDELVNPSTGAIDLIGTFDVRPRCTSGPSIVDVDGFSNYAHAPQLELSLRGICPKGSKSQGSDERPKLNHSNASAFSWYNNSTTLQSLFSALPGKRIESEDGPNKSEESLFNQSSDNFTVASQQHDSTTSNSHDNNLVAGKSGHTGLSFPSPQLGLIPVKGLNLDNLCSGYSQFFPSFFYVQSSSSPMWSPVSESQGDKSPFAVNNASDHSDIHYSEETSNNSIGGQTKETQSNLELEEDLKPSSLAAYESNGVVDHVNSCAHGRSDESATSAEADEKAISALQSLNDNGHLVQERFRSMDSVRISQREAALAKFRMKRKDRCYEKKVRYQSRKRLAEQRPRIRGQFVRQSETEHPPIANGS</sequence>
<evidence type="ECO:0000259" key="12">
    <source>
        <dbReference type="PROSITE" id="PS51017"/>
    </source>
</evidence>
<proteinExistence type="inferred from homology"/>
<organism evidence="13 14">
    <name type="scientific">Morus notabilis</name>
    <dbReference type="NCBI Taxonomy" id="981085"/>
    <lineage>
        <taxon>Eukaryota</taxon>
        <taxon>Viridiplantae</taxon>
        <taxon>Streptophyta</taxon>
        <taxon>Embryophyta</taxon>
        <taxon>Tracheophyta</taxon>
        <taxon>Spermatophyta</taxon>
        <taxon>Magnoliopsida</taxon>
        <taxon>eudicotyledons</taxon>
        <taxon>Gunneridae</taxon>
        <taxon>Pentapetalae</taxon>
        <taxon>rosids</taxon>
        <taxon>fabids</taxon>
        <taxon>Rosales</taxon>
        <taxon>Moraceae</taxon>
        <taxon>Moreae</taxon>
        <taxon>Morus</taxon>
    </lineage>
</organism>
<protein>
    <submittedName>
        <fullName evidence="13">Two-component response regulator-like protein</fullName>
    </submittedName>
</protein>
<evidence type="ECO:0000313" key="13">
    <source>
        <dbReference type="EMBL" id="EXC13665.1"/>
    </source>
</evidence>
<keyword evidence="7 9" id="KW-0539">Nucleus</keyword>
<feature type="region of interest" description="Disordered" evidence="10">
    <location>
        <begin position="560"/>
        <end position="583"/>
    </location>
</feature>
<evidence type="ECO:0000256" key="8">
    <source>
        <dbReference type="PROSITE-ProRule" id="PRU00169"/>
    </source>
</evidence>
<evidence type="ECO:0000256" key="6">
    <source>
        <dbReference type="ARBA" id="ARBA00023163"/>
    </source>
</evidence>